<dbReference type="Proteomes" id="UP000622552">
    <property type="component" value="Unassembled WGS sequence"/>
</dbReference>
<protein>
    <submittedName>
        <fullName evidence="8">Subtilisin family serine protease</fullName>
    </submittedName>
</protein>
<evidence type="ECO:0000313" key="9">
    <source>
        <dbReference type="Proteomes" id="UP000622552"/>
    </source>
</evidence>
<evidence type="ECO:0000256" key="5">
    <source>
        <dbReference type="PROSITE-ProRule" id="PRU01240"/>
    </source>
</evidence>
<name>A0A8J7KI93_9ACTN</name>
<reference evidence="8" key="1">
    <citation type="submission" date="2020-11" db="EMBL/GenBank/DDBJ databases">
        <title>Sequencing the genomes of 1000 actinobacteria strains.</title>
        <authorList>
            <person name="Klenk H.-P."/>
        </authorList>
    </citation>
    <scope>NUCLEOTIDE SEQUENCE</scope>
    <source>
        <strain evidence="8">DSM 45356</strain>
    </source>
</reference>
<gene>
    <name evidence="8" type="ORF">IW245_005544</name>
</gene>
<dbReference type="RefSeq" id="WP_197006019.1">
    <property type="nucleotide sequence ID" value="NZ_BONS01000012.1"/>
</dbReference>
<feature type="active site" description="Charge relay system" evidence="5">
    <location>
        <position position="235"/>
    </location>
</feature>
<dbReference type="InterPro" id="IPR022398">
    <property type="entry name" value="Peptidase_S8_His-AS"/>
</dbReference>
<keyword evidence="4 5" id="KW-0720">Serine protease</keyword>
<keyword evidence="2 5" id="KW-0645">Protease</keyword>
<dbReference type="PANTHER" id="PTHR43806:SF11">
    <property type="entry name" value="CEREVISIN-RELATED"/>
    <property type="match status" value="1"/>
</dbReference>
<evidence type="ECO:0000256" key="6">
    <source>
        <dbReference type="SAM" id="Phobius"/>
    </source>
</evidence>
<dbReference type="InterPro" id="IPR036852">
    <property type="entry name" value="Peptidase_S8/S53_dom_sf"/>
</dbReference>
<feature type="active site" description="Charge relay system" evidence="5">
    <location>
        <position position="73"/>
    </location>
</feature>
<accession>A0A8J7KI93</accession>
<dbReference type="EMBL" id="JADOUF010000001">
    <property type="protein sequence ID" value="MBG6139350.1"/>
    <property type="molecule type" value="Genomic_DNA"/>
</dbReference>
<keyword evidence="6" id="KW-0472">Membrane</keyword>
<evidence type="ECO:0000256" key="4">
    <source>
        <dbReference type="ARBA" id="ARBA00022825"/>
    </source>
</evidence>
<dbReference type="PRINTS" id="PR00723">
    <property type="entry name" value="SUBTILISIN"/>
</dbReference>
<dbReference type="PANTHER" id="PTHR43806">
    <property type="entry name" value="PEPTIDASE S8"/>
    <property type="match status" value="1"/>
</dbReference>
<dbReference type="InterPro" id="IPR015500">
    <property type="entry name" value="Peptidase_S8_subtilisin-rel"/>
</dbReference>
<dbReference type="SUPFAM" id="SSF52743">
    <property type="entry name" value="Subtilisin-like"/>
    <property type="match status" value="1"/>
</dbReference>
<dbReference type="PROSITE" id="PS51892">
    <property type="entry name" value="SUBTILASE"/>
    <property type="match status" value="1"/>
</dbReference>
<feature type="domain" description="Peptidase S8/S53" evidence="7">
    <location>
        <begin position="31"/>
        <end position="283"/>
    </location>
</feature>
<comment type="caution">
    <text evidence="8">The sequence shown here is derived from an EMBL/GenBank/DDBJ whole genome shotgun (WGS) entry which is preliminary data.</text>
</comment>
<sequence>MPNVAWSDPVRDAQWYVSTLHLADVHAIGRGSGITVAVIDSGVNGAHQDLTGTVLQGADADLAGIGWTDGGDHGTGVASLIAGHGHGGSDGILGVAPDARILPIGRSTSALDRGMPSTRIPAAIDYAVQHGAKVITLAFGGVAFGELEGAVQRAQAADVVIVAGTGNVGDPGTEGIGGINYPAKYPGVVAVTATGRDGTVDPISVTGAGVVLAAPGADLYVASSTGGYRRTSGTSLATGVVAGAVAVLRARFPRLSARDTVALLTATAVDRGAPGRAAQYGFGGLDLLAALRRGPADGTPTVPVFSAAPSASPGGAPAGPWTTVVLVAIVVVLVAWGALVVLVLRRRRRVIPPGPPSDVPPDIFHRPN</sequence>
<organism evidence="8 9">
    <name type="scientific">Longispora fulva</name>
    <dbReference type="NCBI Taxonomy" id="619741"/>
    <lineage>
        <taxon>Bacteria</taxon>
        <taxon>Bacillati</taxon>
        <taxon>Actinomycetota</taxon>
        <taxon>Actinomycetes</taxon>
        <taxon>Micromonosporales</taxon>
        <taxon>Micromonosporaceae</taxon>
        <taxon>Longispora</taxon>
    </lineage>
</organism>
<keyword evidence="9" id="KW-1185">Reference proteome</keyword>
<proteinExistence type="inferred from homology"/>
<evidence type="ECO:0000256" key="3">
    <source>
        <dbReference type="ARBA" id="ARBA00022801"/>
    </source>
</evidence>
<keyword evidence="3 5" id="KW-0378">Hydrolase</keyword>
<evidence type="ECO:0000256" key="1">
    <source>
        <dbReference type="ARBA" id="ARBA00011073"/>
    </source>
</evidence>
<dbReference type="GO" id="GO:0006508">
    <property type="term" value="P:proteolysis"/>
    <property type="evidence" value="ECO:0007669"/>
    <property type="project" value="UniProtKB-KW"/>
</dbReference>
<feature type="transmembrane region" description="Helical" evidence="6">
    <location>
        <begin position="321"/>
        <end position="344"/>
    </location>
</feature>
<dbReference type="InterPro" id="IPR050131">
    <property type="entry name" value="Peptidase_S8_subtilisin-like"/>
</dbReference>
<keyword evidence="6" id="KW-0812">Transmembrane</keyword>
<dbReference type="InterPro" id="IPR000209">
    <property type="entry name" value="Peptidase_S8/S53_dom"/>
</dbReference>
<dbReference type="AlphaFoldDB" id="A0A8J7KI93"/>
<dbReference type="PROSITE" id="PS00136">
    <property type="entry name" value="SUBTILASE_ASP"/>
    <property type="match status" value="1"/>
</dbReference>
<evidence type="ECO:0000259" key="7">
    <source>
        <dbReference type="Pfam" id="PF00082"/>
    </source>
</evidence>
<dbReference type="GO" id="GO:0004252">
    <property type="term" value="F:serine-type endopeptidase activity"/>
    <property type="evidence" value="ECO:0007669"/>
    <property type="project" value="UniProtKB-UniRule"/>
</dbReference>
<evidence type="ECO:0000256" key="2">
    <source>
        <dbReference type="ARBA" id="ARBA00022670"/>
    </source>
</evidence>
<dbReference type="Gene3D" id="3.40.50.200">
    <property type="entry name" value="Peptidase S8/S53 domain"/>
    <property type="match status" value="1"/>
</dbReference>
<dbReference type="Pfam" id="PF00082">
    <property type="entry name" value="Peptidase_S8"/>
    <property type="match status" value="1"/>
</dbReference>
<keyword evidence="6" id="KW-1133">Transmembrane helix</keyword>
<dbReference type="PROSITE" id="PS00137">
    <property type="entry name" value="SUBTILASE_HIS"/>
    <property type="match status" value="1"/>
</dbReference>
<evidence type="ECO:0000313" key="8">
    <source>
        <dbReference type="EMBL" id="MBG6139350.1"/>
    </source>
</evidence>
<dbReference type="InterPro" id="IPR023827">
    <property type="entry name" value="Peptidase_S8_Asp-AS"/>
</dbReference>
<feature type="active site" description="Charge relay system" evidence="5">
    <location>
        <position position="40"/>
    </location>
</feature>
<comment type="similarity">
    <text evidence="1 5">Belongs to the peptidase S8 family.</text>
</comment>